<dbReference type="EMBL" id="WBVO01000002">
    <property type="protein sequence ID" value="KAB2814012.1"/>
    <property type="molecule type" value="Genomic_DNA"/>
</dbReference>
<accession>A0A6N6RI67</accession>
<protein>
    <submittedName>
        <fullName evidence="2">Vancomycin high temperature exclusion protein</fullName>
    </submittedName>
</protein>
<comment type="caution">
    <text evidence="2">The sequence shown here is derived from an EMBL/GenBank/DDBJ whole genome shotgun (WGS) entry which is preliminary data.</text>
</comment>
<dbReference type="CDD" id="cd06259">
    <property type="entry name" value="YdcF-like"/>
    <property type="match status" value="1"/>
</dbReference>
<dbReference type="PANTHER" id="PTHR30336:SF6">
    <property type="entry name" value="INTEGRAL MEMBRANE PROTEIN"/>
    <property type="match status" value="1"/>
</dbReference>
<dbReference type="OrthoDB" id="9782395at2"/>
<gene>
    <name evidence="2" type="ORF">F8C67_04855</name>
</gene>
<dbReference type="AlphaFoldDB" id="A0A6N6RI67"/>
<dbReference type="InterPro" id="IPR051599">
    <property type="entry name" value="Cell_Envelope_Assoc"/>
</dbReference>
<evidence type="ECO:0000313" key="3">
    <source>
        <dbReference type="Proteomes" id="UP000468650"/>
    </source>
</evidence>
<organism evidence="2 3">
    <name type="scientific">Phaeocystidibacter luteus</name>
    <dbReference type="NCBI Taxonomy" id="911197"/>
    <lineage>
        <taxon>Bacteria</taxon>
        <taxon>Pseudomonadati</taxon>
        <taxon>Bacteroidota</taxon>
        <taxon>Flavobacteriia</taxon>
        <taxon>Flavobacteriales</taxon>
        <taxon>Phaeocystidibacteraceae</taxon>
        <taxon>Phaeocystidibacter</taxon>
    </lineage>
</organism>
<evidence type="ECO:0000259" key="1">
    <source>
        <dbReference type="Pfam" id="PF02698"/>
    </source>
</evidence>
<dbReference type="PANTHER" id="PTHR30336">
    <property type="entry name" value="INNER MEMBRANE PROTEIN, PROBABLE PERMEASE"/>
    <property type="match status" value="1"/>
</dbReference>
<evidence type="ECO:0000313" key="2">
    <source>
        <dbReference type="EMBL" id="KAB2814012.1"/>
    </source>
</evidence>
<dbReference type="Pfam" id="PF02698">
    <property type="entry name" value="DUF218"/>
    <property type="match status" value="1"/>
</dbReference>
<reference evidence="2 3" key="1">
    <citation type="submission" date="2019-09" db="EMBL/GenBank/DDBJ databases">
        <title>Genomes of family Cryomorphaceae.</title>
        <authorList>
            <person name="Bowman J.P."/>
        </authorList>
    </citation>
    <scope>NUCLEOTIDE SEQUENCE [LARGE SCALE GENOMIC DNA]</scope>
    <source>
        <strain evidence="2 3">LMG 25704</strain>
    </source>
</reference>
<feature type="domain" description="DUF218" evidence="1">
    <location>
        <begin position="53"/>
        <end position="173"/>
    </location>
</feature>
<name>A0A6N6RI67_9FLAO</name>
<dbReference type="GO" id="GO:0005886">
    <property type="term" value="C:plasma membrane"/>
    <property type="evidence" value="ECO:0007669"/>
    <property type="project" value="TreeGrafter"/>
</dbReference>
<dbReference type="InterPro" id="IPR003848">
    <property type="entry name" value="DUF218"/>
</dbReference>
<sequence>MIRLFKSIWFRRILRIGVALVVIVLLADRHVTHKTTAYCYSSVEETPHAHVGVVLGTSPKLVDGRDNLYFKYRIDAATRLFLKGKIDRILVSGDNRTIYYNEPEEMRKALLENGVPPNRIHLDYAGLRTFDSMVRTKEVFQQDSVIVISQAFHNQRATYIARAKGIHAIGFNAKDVPVGFGLKTRIREALARTKMVLDVYVLGTEPRHLGPQEHIPAD</sequence>
<proteinExistence type="predicted"/>
<dbReference type="Proteomes" id="UP000468650">
    <property type="component" value="Unassembled WGS sequence"/>
</dbReference>
<keyword evidence="3" id="KW-1185">Reference proteome</keyword>
<dbReference type="RefSeq" id="WP_151666680.1">
    <property type="nucleotide sequence ID" value="NZ_WBVO01000002.1"/>
</dbReference>